<organism evidence="1 2">
    <name type="scientific">Candidatus Dojkabacteria bacterium</name>
    <dbReference type="NCBI Taxonomy" id="2099670"/>
    <lineage>
        <taxon>Bacteria</taxon>
        <taxon>Candidatus Dojkabacteria</taxon>
    </lineage>
</organism>
<reference evidence="1" key="2">
    <citation type="journal article" date="2021" name="Microbiome">
        <title>Successional dynamics and alternative stable states in a saline activated sludge microbial community over 9 years.</title>
        <authorList>
            <person name="Wang Y."/>
            <person name="Ye J."/>
            <person name="Ju F."/>
            <person name="Liu L."/>
            <person name="Boyd J.A."/>
            <person name="Deng Y."/>
            <person name="Parks D.H."/>
            <person name="Jiang X."/>
            <person name="Yin X."/>
            <person name="Woodcroft B.J."/>
            <person name="Tyson G.W."/>
            <person name="Hugenholtz P."/>
            <person name="Polz M.F."/>
            <person name="Zhang T."/>
        </authorList>
    </citation>
    <scope>NUCLEOTIDE SEQUENCE</scope>
    <source>
        <strain evidence="1">HKST-UBA11</strain>
    </source>
</reference>
<comment type="caution">
    <text evidence="1">The sequence shown here is derived from an EMBL/GenBank/DDBJ whole genome shotgun (WGS) entry which is preliminary data.</text>
</comment>
<proteinExistence type="predicted"/>
<protein>
    <submittedName>
        <fullName evidence="1">Uncharacterized protein</fullName>
    </submittedName>
</protein>
<accession>A0A955L7H7</accession>
<evidence type="ECO:0000313" key="2">
    <source>
        <dbReference type="Proteomes" id="UP000754563"/>
    </source>
</evidence>
<dbReference type="EMBL" id="JAGQLH010000020">
    <property type="protein sequence ID" value="MCA9385448.1"/>
    <property type="molecule type" value="Genomic_DNA"/>
</dbReference>
<evidence type="ECO:0000313" key="1">
    <source>
        <dbReference type="EMBL" id="MCA9385448.1"/>
    </source>
</evidence>
<sequence>MTTPDGAPQSRPILDLVKFFEELYQFPPNFHALYTLAVRMAEQPAKNALLRSALSGTVVDDDTISVTQGRYAGESMTNPNTVASIFAVVDNAFRDGLTDKQTRDEMIRVASTFGDPTQEIWYADVSHLYTEDEGRAMHPLVLELFEGIHSERPEEDN</sequence>
<dbReference type="AlphaFoldDB" id="A0A955L7H7"/>
<dbReference type="Proteomes" id="UP000754563">
    <property type="component" value="Unassembled WGS sequence"/>
</dbReference>
<gene>
    <name evidence="1" type="ORF">KC717_02245</name>
</gene>
<name>A0A955L7H7_9BACT</name>
<reference evidence="1" key="1">
    <citation type="submission" date="2020-04" db="EMBL/GenBank/DDBJ databases">
        <authorList>
            <person name="Zhang T."/>
        </authorList>
    </citation>
    <scope>NUCLEOTIDE SEQUENCE</scope>
    <source>
        <strain evidence="1">HKST-UBA11</strain>
    </source>
</reference>